<feature type="transmembrane region" description="Helical" evidence="1">
    <location>
        <begin position="80"/>
        <end position="100"/>
    </location>
</feature>
<evidence type="ECO:0000313" key="4">
    <source>
        <dbReference type="Proteomes" id="UP000095485"/>
    </source>
</evidence>
<dbReference type="Proteomes" id="UP000095485">
    <property type="component" value="Unassembled WGS sequence"/>
</dbReference>
<dbReference type="InterPro" id="IPR052937">
    <property type="entry name" value="Inner_membrane_protein"/>
</dbReference>
<name>A0A174Q1V9_9FIRM</name>
<feature type="transmembrane region" description="Helical" evidence="1">
    <location>
        <begin position="6"/>
        <end position="35"/>
    </location>
</feature>
<keyword evidence="1" id="KW-1133">Transmembrane helix</keyword>
<dbReference type="InterPro" id="IPR005185">
    <property type="entry name" value="YccF"/>
</dbReference>
<evidence type="ECO:0000259" key="2">
    <source>
        <dbReference type="Pfam" id="PF03733"/>
    </source>
</evidence>
<dbReference type="PANTHER" id="PTHR42903:SF1">
    <property type="entry name" value="INNER MEMBRANE PROTEIN YCCF"/>
    <property type="match status" value="1"/>
</dbReference>
<accession>A0A174Q1V9</accession>
<dbReference type="EMBL" id="CZAY01000011">
    <property type="protein sequence ID" value="CUP64898.1"/>
    <property type="molecule type" value="Genomic_DNA"/>
</dbReference>
<dbReference type="GeneID" id="96228923"/>
<dbReference type="OrthoDB" id="9790567at2"/>
<feature type="domain" description="Inner membrane component" evidence="2">
    <location>
        <begin position="66"/>
        <end position="115"/>
    </location>
</feature>
<dbReference type="AlphaFoldDB" id="A0A174Q1V9"/>
<reference evidence="3 4" key="1">
    <citation type="submission" date="2015-09" db="EMBL/GenBank/DDBJ databases">
        <authorList>
            <consortium name="Pathogen Informatics"/>
        </authorList>
    </citation>
    <scope>NUCLEOTIDE SEQUENCE [LARGE SCALE GENOMIC DNA]</scope>
    <source>
        <strain evidence="3 4">2789STDY5834914</strain>
    </source>
</reference>
<feature type="transmembrane region" description="Helical" evidence="1">
    <location>
        <begin position="56"/>
        <end position="74"/>
    </location>
</feature>
<dbReference type="PIRSF" id="PIRSF028777">
    <property type="entry name" value="UCP028777"/>
    <property type="match status" value="1"/>
</dbReference>
<organism evidence="3 4">
    <name type="scientific">Dorea longicatena</name>
    <dbReference type="NCBI Taxonomy" id="88431"/>
    <lineage>
        <taxon>Bacteria</taxon>
        <taxon>Bacillati</taxon>
        <taxon>Bacillota</taxon>
        <taxon>Clostridia</taxon>
        <taxon>Lachnospirales</taxon>
        <taxon>Lachnospiraceae</taxon>
        <taxon>Dorea</taxon>
    </lineage>
</organism>
<keyword evidence="1" id="KW-0812">Transmembrane</keyword>
<feature type="domain" description="Inner membrane component" evidence="2">
    <location>
        <begin position="4"/>
        <end position="54"/>
    </location>
</feature>
<dbReference type="InterPro" id="IPR031308">
    <property type="entry name" value="UCP028777"/>
</dbReference>
<keyword evidence="1" id="KW-0472">Membrane</keyword>
<dbReference type="RefSeq" id="WP_055283071.1">
    <property type="nucleotide sequence ID" value="NZ_CZAY01000011.1"/>
</dbReference>
<dbReference type="NCBIfam" id="NF008740">
    <property type="entry name" value="PRK11770.1-2"/>
    <property type="match status" value="1"/>
</dbReference>
<evidence type="ECO:0000313" key="3">
    <source>
        <dbReference type="EMBL" id="CUP64898.1"/>
    </source>
</evidence>
<dbReference type="PANTHER" id="PTHR42903">
    <property type="entry name" value="INNER MEMBRANE PROTEIN YCCF"/>
    <property type="match status" value="1"/>
</dbReference>
<gene>
    <name evidence="3" type="primary">yccF</name>
    <name evidence="3" type="ORF">ERS852526_01628</name>
</gene>
<sequence length="120" mass="13509">MRTLGNILWFIFGGVLGGLAWIFAGCIWCITIIGIPVGLQCFKFASLAFWPFGKEIVYENGMFSFLVNLIWILFFGWEMALGNLIIGFLWCITIVGIPFGKQFFKMARLSFMPFGASMIG</sequence>
<evidence type="ECO:0000256" key="1">
    <source>
        <dbReference type="SAM" id="Phobius"/>
    </source>
</evidence>
<dbReference type="Pfam" id="PF03733">
    <property type="entry name" value="YccF"/>
    <property type="match status" value="2"/>
</dbReference>
<dbReference type="PROSITE" id="PS51257">
    <property type="entry name" value="PROKAR_LIPOPROTEIN"/>
    <property type="match status" value="1"/>
</dbReference>
<protein>
    <submittedName>
        <fullName evidence="3">Inner membrane protein yccF</fullName>
    </submittedName>
</protein>
<proteinExistence type="predicted"/>
<dbReference type="GO" id="GO:0005886">
    <property type="term" value="C:plasma membrane"/>
    <property type="evidence" value="ECO:0007669"/>
    <property type="project" value="TreeGrafter"/>
</dbReference>